<evidence type="ECO:0000256" key="5">
    <source>
        <dbReference type="ARBA" id="ARBA00022695"/>
    </source>
</evidence>
<comment type="catalytic activity">
    <reaction evidence="6 7">
        <text>alpha-D-glucose 1-phosphate + UTP + H(+) = UDP-alpha-D-glucose + diphosphate</text>
        <dbReference type="Rhea" id="RHEA:19889"/>
        <dbReference type="ChEBI" id="CHEBI:15378"/>
        <dbReference type="ChEBI" id="CHEBI:33019"/>
        <dbReference type="ChEBI" id="CHEBI:46398"/>
        <dbReference type="ChEBI" id="CHEBI:58601"/>
        <dbReference type="ChEBI" id="CHEBI:58885"/>
        <dbReference type="EC" id="2.7.7.9"/>
    </reaction>
</comment>
<dbReference type="PANTHER" id="PTHR43197:SF1">
    <property type="entry name" value="UTP--GLUCOSE-1-PHOSPHATE URIDYLYLTRANSFERASE"/>
    <property type="match status" value="1"/>
</dbReference>
<dbReference type="EC" id="2.7.7.9" evidence="3 7"/>
<evidence type="ECO:0000256" key="6">
    <source>
        <dbReference type="ARBA" id="ARBA00048128"/>
    </source>
</evidence>
<protein>
    <recommendedName>
        <fullName evidence="3 7">UTP--glucose-1-phosphate uridylyltransferase</fullName>
        <ecNumber evidence="3 7">2.7.7.9</ecNumber>
    </recommendedName>
    <alternativeName>
        <fullName evidence="7">UDP-glucose pyrophosphorylase</fullName>
    </alternativeName>
</protein>
<dbReference type="SUPFAM" id="SSF53448">
    <property type="entry name" value="Nucleotide-diphospho-sugar transferases"/>
    <property type="match status" value="1"/>
</dbReference>
<comment type="similarity">
    <text evidence="2 7">Belongs to the UDPGP type 2 family.</text>
</comment>
<dbReference type="AlphaFoldDB" id="A0A929QTG2"/>
<gene>
    <name evidence="9" type="primary">galU</name>
    <name evidence="9" type="ORF">HXK00_07960</name>
</gene>
<dbReference type="CDD" id="cd02541">
    <property type="entry name" value="UGPase_prokaryotic"/>
    <property type="match status" value="1"/>
</dbReference>
<organism evidence="9 10">
    <name type="scientific">Abiotrophia defectiva</name>
    <name type="common">Streptococcus defectivus</name>
    <dbReference type="NCBI Taxonomy" id="46125"/>
    <lineage>
        <taxon>Bacteria</taxon>
        <taxon>Bacillati</taxon>
        <taxon>Bacillota</taxon>
        <taxon>Bacilli</taxon>
        <taxon>Lactobacillales</taxon>
        <taxon>Aerococcaceae</taxon>
        <taxon>Abiotrophia</taxon>
    </lineage>
</organism>
<dbReference type="PANTHER" id="PTHR43197">
    <property type="entry name" value="UTP--GLUCOSE-1-PHOSPHATE URIDYLYLTRANSFERASE"/>
    <property type="match status" value="1"/>
</dbReference>
<keyword evidence="5 7" id="KW-0548">Nucleotidyltransferase</keyword>
<evidence type="ECO:0000313" key="10">
    <source>
        <dbReference type="Proteomes" id="UP000757900"/>
    </source>
</evidence>
<dbReference type="Pfam" id="PF00483">
    <property type="entry name" value="NTP_transferase"/>
    <property type="match status" value="1"/>
</dbReference>
<dbReference type="InterPro" id="IPR029044">
    <property type="entry name" value="Nucleotide-diphossugar_trans"/>
</dbReference>
<reference evidence="9" key="1">
    <citation type="submission" date="2020-04" db="EMBL/GenBank/DDBJ databases">
        <title>Deep metagenomics examines the oral microbiome during advanced dental caries in children, revealing novel taxa and co-occurrences with host molecules.</title>
        <authorList>
            <person name="Baker J.L."/>
            <person name="Morton J.T."/>
            <person name="Dinis M."/>
            <person name="Alvarez R."/>
            <person name="Tran N.C."/>
            <person name="Knight R."/>
            <person name="Edlund A."/>
        </authorList>
    </citation>
    <scope>NUCLEOTIDE SEQUENCE</scope>
    <source>
        <strain evidence="9">JCVI_23_bin.16</strain>
    </source>
</reference>
<dbReference type="EMBL" id="JABZFV010000280">
    <property type="protein sequence ID" value="MBF0935554.1"/>
    <property type="molecule type" value="Genomic_DNA"/>
</dbReference>
<evidence type="ECO:0000256" key="4">
    <source>
        <dbReference type="ARBA" id="ARBA00022679"/>
    </source>
</evidence>
<sequence length="296" mass="32875">MKKIRKAVIPAAGYGTGFLPATKAFAKEMLPIVDKPIIQFIVEEAIASGIEEILIITGKTKRPIEDHFDSNIELEDNLRSKGKADLLKLVEGTTQANLFFVRQSYPKGLGDAILAAKAFVADEPFVVMLGDNIMTGEKPVTRQLMDLYQETQTANVAIMEVSDEEAEQMGIVELGKEVSSQVGLPVHHIDNMVEKPKASELKSHMAIAGRYVLPPEIFNLLEDLPVGKEDEVQLTDALNKLNQTQRVLAVQCQGNRHDVGNKMGYMRYMVEYGLNHPETELGLKAYIKRLAIELDK</sequence>
<comment type="pathway">
    <text evidence="1">Carbohydrate metabolism; nucleotide-sugar metabolism.</text>
</comment>
<comment type="caution">
    <text evidence="9">The sequence shown here is derived from an EMBL/GenBank/DDBJ whole genome shotgun (WGS) entry which is preliminary data.</text>
</comment>
<dbReference type="GO" id="GO:0006011">
    <property type="term" value="P:UDP-alpha-D-glucose metabolic process"/>
    <property type="evidence" value="ECO:0007669"/>
    <property type="project" value="InterPro"/>
</dbReference>
<evidence type="ECO:0000313" key="9">
    <source>
        <dbReference type="EMBL" id="MBF0935554.1"/>
    </source>
</evidence>
<proteinExistence type="inferred from homology"/>
<dbReference type="Gene3D" id="3.90.550.10">
    <property type="entry name" value="Spore Coat Polysaccharide Biosynthesis Protein SpsA, Chain A"/>
    <property type="match status" value="1"/>
</dbReference>
<accession>A0A929QTG2</accession>
<evidence type="ECO:0000259" key="8">
    <source>
        <dbReference type="Pfam" id="PF00483"/>
    </source>
</evidence>
<evidence type="ECO:0000256" key="1">
    <source>
        <dbReference type="ARBA" id="ARBA00005136"/>
    </source>
</evidence>
<name>A0A929QTG2_ABIDE</name>
<evidence type="ECO:0000256" key="3">
    <source>
        <dbReference type="ARBA" id="ARBA00012415"/>
    </source>
</evidence>
<dbReference type="InterPro" id="IPR005771">
    <property type="entry name" value="GalU_uridylyltTrfase_bac/arc"/>
</dbReference>
<keyword evidence="4 7" id="KW-0808">Transferase</keyword>
<dbReference type="NCBIfam" id="TIGR01099">
    <property type="entry name" value="galU"/>
    <property type="match status" value="1"/>
</dbReference>
<evidence type="ECO:0000256" key="2">
    <source>
        <dbReference type="ARBA" id="ARBA00006890"/>
    </source>
</evidence>
<dbReference type="GO" id="GO:0003983">
    <property type="term" value="F:UTP:glucose-1-phosphate uridylyltransferase activity"/>
    <property type="evidence" value="ECO:0007669"/>
    <property type="project" value="UniProtKB-EC"/>
</dbReference>
<dbReference type="Proteomes" id="UP000757900">
    <property type="component" value="Unassembled WGS sequence"/>
</dbReference>
<evidence type="ECO:0000256" key="7">
    <source>
        <dbReference type="RuleBase" id="RU361259"/>
    </source>
</evidence>
<dbReference type="InterPro" id="IPR005835">
    <property type="entry name" value="NTP_transferase_dom"/>
</dbReference>
<feature type="domain" description="Nucleotidyl transferase" evidence="8">
    <location>
        <begin position="6"/>
        <end position="268"/>
    </location>
</feature>